<dbReference type="GO" id="GO:0003677">
    <property type="term" value="F:DNA binding"/>
    <property type="evidence" value="ECO:0007669"/>
    <property type="project" value="UniProtKB-KW"/>
</dbReference>
<comment type="caution">
    <text evidence="5">The sequence shown here is derived from an EMBL/GenBank/DDBJ whole genome shotgun (WGS) entry which is preliminary data.</text>
</comment>
<dbReference type="RefSeq" id="WP_130291315.1">
    <property type="nucleotide sequence ID" value="NZ_SHKL01000001.1"/>
</dbReference>
<dbReference type="InterPro" id="IPR014757">
    <property type="entry name" value="Tscrpt_reg_IclR_C"/>
</dbReference>
<evidence type="ECO:0000256" key="2">
    <source>
        <dbReference type="ARBA" id="ARBA00023125"/>
    </source>
</evidence>
<dbReference type="InterPro" id="IPR050707">
    <property type="entry name" value="HTH_MetabolicPath_Reg"/>
</dbReference>
<protein>
    <submittedName>
        <fullName evidence="5">IclR family transcriptional regulator</fullName>
    </submittedName>
</protein>
<dbReference type="Proteomes" id="UP000291591">
    <property type="component" value="Unassembled WGS sequence"/>
</dbReference>
<gene>
    <name evidence="5" type="ORF">EV383_4031</name>
</gene>
<feature type="domain" description="IclR-ED" evidence="4">
    <location>
        <begin position="63"/>
        <end position="244"/>
    </location>
</feature>
<dbReference type="GO" id="GO:0003700">
    <property type="term" value="F:DNA-binding transcription factor activity"/>
    <property type="evidence" value="ECO:0007669"/>
    <property type="project" value="TreeGrafter"/>
</dbReference>
<keyword evidence="6" id="KW-1185">Reference proteome</keyword>
<dbReference type="PANTHER" id="PTHR30136">
    <property type="entry name" value="HELIX-TURN-HELIX TRANSCRIPTIONAL REGULATOR, ICLR FAMILY"/>
    <property type="match status" value="1"/>
</dbReference>
<dbReference type="EMBL" id="SHKL01000001">
    <property type="protein sequence ID" value="RZT87123.1"/>
    <property type="molecule type" value="Genomic_DNA"/>
</dbReference>
<evidence type="ECO:0000259" key="4">
    <source>
        <dbReference type="PROSITE" id="PS51078"/>
    </source>
</evidence>
<organism evidence="5 6">
    <name type="scientific">Pseudonocardia sediminis</name>
    <dbReference type="NCBI Taxonomy" id="1397368"/>
    <lineage>
        <taxon>Bacteria</taxon>
        <taxon>Bacillati</taxon>
        <taxon>Actinomycetota</taxon>
        <taxon>Actinomycetes</taxon>
        <taxon>Pseudonocardiales</taxon>
        <taxon>Pseudonocardiaceae</taxon>
        <taxon>Pseudonocardia</taxon>
    </lineage>
</organism>
<keyword evidence="1" id="KW-0805">Transcription regulation</keyword>
<dbReference type="PANTHER" id="PTHR30136:SF24">
    <property type="entry name" value="HTH-TYPE TRANSCRIPTIONAL REPRESSOR ALLR"/>
    <property type="match status" value="1"/>
</dbReference>
<evidence type="ECO:0000256" key="1">
    <source>
        <dbReference type="ARBA" id="ARBA00023015"/>
    </source>
</evidence>
<evidence type="ECO:0000256" key="3">
    <source>
        <dbReference type="ARBA" id="ARBA00023163"/>
    </source>
</evidence>
<dbReference type="InterPro" id="IPR036388">
    <property type="entry name" value="WH-like_DNA-bd_sf"/>
</dbReference>
<dbReference type="SUPFAM" id="SSF55781">
    <property type="entry name" value="GAF domain-like"/>
    <property type="match status" value="1"/>
</dbReference>
<dbReference type="Pfam" id="PF01614">
    <property type="entry name" value="IclR_C"/>
    <property type="match status" value="1"/>
</dbReference>
<dbReference type="PROSITE" id="PS51078">
    <property type="entry name" value="ICLR_ED"/>
    <property type="match status" value="1"/>
</dbReference>
<dbReference type="InterPro" id="IPR005471">
    <property type="entry name" value="Tscrpt_reg_IclR_N"/>
</dbReference>
<evidence type="ECO:0000313" key="6">
    <source>
        <dbReference type="Proteomes" id="UP000291591"/>
    </source>
</evidence>
<dbReference type="SUPFAM" id="SSF46785">
    <property type="entry name" value="Winged helix' DNA-binding domain"/>
    <property type="match status" value="1"/>
</dbReference>
<dbReference type="Gene3D" id="3.30.450.40">
    <property type="match status" value="1"/>
</dbReference>
<evidence type="ECO:0000313" key="5">
    <source>
        <dbReference type="EMBL" id="RZT87123.1"/>
    </source>
</evidence>
<reference evidence="5 6" key="1">
    <citation type="submission" date="2019-02" db="EMBL/GenBank/DDBJ databases">
        <title>Sequencing the genomes of 1000 actinobacteria strains.</title>
        <authorList>
            <person name="Klenk H.-P."/>
        </authorList>
    </citation>
    <scope>NUCLEOTIDE SEQUENCE [LARGE SCALE GENOMIC DNA]</scope>
    <source>
        <strain evidence="5 6">DSM 45779</strain>
    </source>
</reference>
<keyword evidence="2" id="KW-0238">DNA-binding</keyword>
<sequence>MDGQRLTRIFDVIDQLAEHGPQTVTELSSRLKLPLSSTHDLVKAMVEARALHCSGRTYGLGPRAVRAALNVMDAVALPRVAEHHLDLLVQKIGFDVYLAMATGTRVVYVSRHAGRQRVNLDIPLGRSLLLHSTAVGKLFAAHRPDVYRAMFERERPQLTPQTRTTQVQLDRDLAAIRARGVSVSRGESLRGVIGLATPVRAPDGSLIAAVHVSALRNSLPSKETGAVVAAMHEASLAIENEIADPAVA</sequence>
<dbReference type="OrthoDB" id="60629at2"/>
<dbReference type="SMART" id="SM00346">
    <property type="entry name" value="HTH_ICLR"/>
    <property type="match status" value="1"/>
</dbReference>
<keyword evidence="3" id="KW-0804">Transcription</keyword>
<dbReference type="Pfam" id="PF09339">
    <property type="entry name" value="HTH_IclR"/>
    <property type="match status" value="1"/>
</dbReference>
<dbReference type="GO" id="GO:0045892">
    <property type="term" value="P:negative regulation of DNA-templated transcription"/>
    <property type="evidence" value="ECO:0007669"/>
    <property type="project" value="TreeGrafter"/>
</dbReference>
<dbReference type="InterPro" id="IPR029016">
    <property type="entry name" value="GAF-like_dom_sf"/>
</dbReference>
<dbReference type="AlphaFoldDB" id="A0A4Q7V382"/>
<name>A0A4Q7V382_PSEST</name>
<accession>A0A4Q7V382</accession>
<dbReference type="Gene3D" id="1.10.10.10">
    <property type="entry name" value="Winged helix-like DNA-binding domain superfamily/Winged helix DNA-binding domain"/>
    <property type="match status" value="1"/>
</dbReference>
<proteinExistence type="predicted"/>
<dbReference type="InterPro" id="IPR036390">
    <property type="entry name" value="WH_DNA-bd_sf"/>
</dbReference>